<gene>
    <name evidence="2" type="ORF">KO353_12410</name>
</gene>
<feature type="transmembrane region" description="Helical" evidence="1">
    <location>
        <begin position="40"/>
        <end position="60"/>
    </location>
</feature>
<feature type="transmembrane region" description="Helical" evidence="1">
    <location>
        <begin position="175"/>
        <end position="201"/>
    </location>
</feature>
<dbReference type="Proteomes" id="UP000694001">
    <property type="component" value="Chromosome"/>
</dbReference>
<keyword evidence="1" id="KW-0472">Membrane</keyword>
<keyword evidence="3" id="KW-1185">Reference proteome</keyword>
<feature type="transmembrane region" description="Helical" evidence="1">
    <location>
        <begin position="72"/>
        <end position="91"/>
    </location>
</feature>
<dbReference type="KEGG" id="elio:KO353_12410"/>
<dbReference type="RefSeq" id="WP_218285034.1">
    <property type="nucleotide sequence ID" value="NZ_CP076448.1"/>
</dbReference>
<dbReference type="EMBL" id="CP076448">
    <property type="protein sequence ID" value="QXM24073.1"/>
    <property type="molecule type" value="Genomic_DNA"/>
</dbReference>
<accession>A0A975U1I8</accession>
<feature type="transmembrane region" description="Helical" evidence="1">
    <location>
        <begin position="150"/>
        <end position="168"/>
    </location>
</feature>
<evidence type="ECO:0000313" key="2">
    <source>
        <dbReference type="EMBL" id="QXM24073.1"/>
    </source>
</evidence>
<keyword evidence="1" id="KW-0812">Transmembrane</keyword>
<organism evidence="2 3">
    <name type="scientific">Elioraea tepida</name>
    <dbReference type="NCBI Taxonomy" id="2843330"/>
    <lineage>
        <taxon>Bacteria</taxon>
        <taxon>Pseudomonadati</taxon>
        <taxon>Pseudomonadota</taxon>
        <taxon>Alphaproteobacteria</taxon>
        <taxon>Acetobacterales</taxon>
        <taxon>Elioraeaceae</taxon>
        <taxon>Elioraea</taxon>
    </lineage>
</organism>
<evidence type="ECO:0000313" key="3">
    <source>
        <dbReference type="Proteomes" id="UP000694001"/>
    </source>
</evidence>
<feature type="transmembrane region" description="Helical" evidence="1">
    <location>
        <begin position="103"/>
        <end position="130"/>
    </location>
</feature>
<sequence>MVTTEFEGKSATTAAAAQRRPGALPRWDDRAASDLRRFDLALGVDLAAAVALTVILSVRVLAGAPPSGRDLAAWSALLGLVWGVVAGGIALHRAARTAAATRLLTLLAGPVAVIGLALAPVAVFALSAAASSPSAFRDWVGAELPERLRSWAAILSFLLALLPASLLTRRFGRHVLGYGIALGAVAMISLVLFGIAGGFLFRSAP</sequence>
<protein>
    <submittedName>
        <fullName evidence="2">Uncharacterized protein</fullName>
    </submittedName>
</protein>
<reference evidence="2" key="1">
    <citation type="submission" date="2021-06" db="EMBL/GenBank/DDBJ databases">
        <title>Elioraea tepida, sp. nov., a moderately thermophilic aerobic anoxygenic phototrophic bacterium isolated from an alkaline siliceous hot spring mat community in Yellowstone National Park, WY, USA.</title>
        <authorList>
            <person name="Saini M.K."/>
            <person name="Yoshida S."/>
            <person name="Sebastian A."/>
            <person name="Hirose S."/>
            <person name="Hara E."/>
            <person name="Tamaki H."/>
            <person name="Soulier N.T."/>
            <person name="Albert I."/>
            <person name="Hanada S."/>
            <person name="Bryant D.A."/>
            <person name="Tank M."/>
        </authorList>
    </citation>
    <scope>NUCLEOTIDE SEQUENCE</scope>
    <source>
        <strain evidence="2">MS-P2</strain>
    </source>
</reference>
<keyword evidence="1" id="KW-1133">Transmembrane helix</keyword>
<evidence type="ECO:0000256" key="1">
    <source>
        <dbReference type="SAM" id="Phobius"/>
    </source>
</evidence>
<name>A0A975U1I8_9PROT</name>
<proteinExistence type="predicted"/>
<dbReference type="AlphaFoldDB" id="A0A975U1I8"/>